<keyword evidence="3" id="KW-0732">Signal</keyword>
<proteinExistence type="predicted"/>
<feature type="compositionally biased region" description="Polar residues" evidence="1">
    <location>
        <begin position="164"/>
        <end position="174"/>
    </location>
</feature>
<feature type="compositionally biased region" description="Pro residues" evidence="1">
    <location>
        <begin position="108"/>
        <end position="120"/>
    </location>
</feature>
<feature type="region of interest" description="Disordered" evidence="1">
    <location>
        <begin position="263"/>
        <end position="301"/>
    </location>
</feature>
<protein>
    <submittedName>
        <fullName evidence="5">Mid2-like cell wall stress sensor</fullName>
    </submittedName>
</protein>
<feature type="compositionally biased region" description="Polar residues" evidence="1">
    <location>
        <begin position="201"/>
        <end position="214"/>
    </location>
</feature>
<evidence type="ECO:0000256" key="2">
    <source>
        <dbReference type="SAM" id="Phobius"/>
    </source>
</evidence>
<name>A0A168ETN6_9HYPO</name>
<feature type="chain" id="PRO_5007896672" evidence="3">
    <location>
        <begin position="23"/>
        <end position="301"/>
    </location>
</feature>
<dbReference type="OrthoDB" id="5425782at2759"/>
<feature type="compositionally biased region" description="Low complexity" evidence="1">
    <location>
        <begin position="121"/>
        <end position="144"/>
    </location>
</feature>
<dbReference type="Proteomes" id="UP000078544">
    <property type="component" value="Unassembled WGS sequence"/>
</dbReference>
<evidence type="ECO:0000256" key="1">
    <source>
        <dbReference type="SAM" id="MobiDB-lite"/>
    </source>
</evidence>
<keyword evidence="2" id="KW-1133">Transmembrane helix</keyword>
<comment type="caution">
    <text evidence="5">The sequence shown here is derived from an EMBL/GenBank/DDBJ whole genome shotgun (WGS) entry which is preliminary data.</text>
</comment>
<feature type="signal peptide" evidence="3">
    <location>
        <begin position="1"/>
        <end position="22"/>
    </location>
</feature>
<evidence type="ECO:0000259" key="4">
    <source>
        <dbReference type="Pfam" id="PF04478"/>
    </source>
</evidence>
<organism evidence="5 6">
    <name type="scientific">Moelleriella libera RCEF 2490</name>
    <dbReference type="NCBI Taxonomy" id="1081109"/>
    <lineage>
        <taxon>Eukaryota</taxon>
        <taxon>Fungi</taxon>
        <taxon>Dikarya</taxon>
        <taxon>Ascomycota</taxon>
        <taxon>Pezizomycotina</taxon>
        <taxon>Sordariomycetes</taxon>
        <taxon>Hypocreomycetidae</taxon>
        <taxon>Hypocreales</taxon>
        <taxon>Clavicipitaceae</taxon>
        <taxon>Moelleriella</taxon>
    </lineage>
</organism>
<dbReference type="Pfam" id="PF04478">
    <property type="entry name" value="Mid2"/>
    <property type="match status" value="1"/>
</dbReference>
<dbReference type="AlphaFoldDB" id="A0A168ETN6"/>
<feature type="compositionally biased region" description="Low complexity" evidence="1">
    <location>
        <begin position="67"/>
        <end position="107"/>
    </location>
</feature>
<feature type="compositionally biased region" description="Low complexity" evidence="1">
    <location>
        <begin position="50"/>
        <end position="60"/>
    </location>
</feature>
<evidence type="ECO:0000256" key="3">
    <source>
        <dbReference type="SAM" id="SignalP"/>
    </source>
</evidence>
<keyword evidence="2" id="KW-0472">Membrane</keyword>
<feature type="compositionally biased region" description="Polar residues" evidence="1">
    <location>
        <begin position="145"/>
        <end position="156"/>
    </location>
</feature>
<dbReference type="EMBL" id="AZGY01000004">
    <property type="protein sequence ID" value="KZZ99135.1"/>
    <property type="molecule type" value="Genomic_DNA"/>
</dbReference>
<keyword evidence="2" id="KW-0812">Transmembrane</keyword>
<dbReference type="InterPro" id="IPR007567">
    <property type="entry name" value="Mid2_dom"/>
</dbReference>
<gene>
    <name evidence="5" type="ORF">AAL_02686</name>
</gene>
<feature type="region of interest" description="Disordered" evidence="1">
    <location>
        <begin position="50"/>
        <end position="214"/>
    </location>
</feature>
<keyword evidence="6" id="KW-1185">Reference proteome</keyword>
<feature type="transmembrane region" description="Helical" evidence="2">
    <location>
        <begin position="221"/>
        <end position="242"/>
    </location>
</feature>
<sequence length="301" mass="30397">MFTRHTLRQLLVAITVLSVAQATWLGGSEPDARALVKRQNAVVIGPAGSSAASAKADSQSTPSANESTPSAVATVPSTPSSASTPTSTPSASPSSTASPSSSARVTPPSTPTPSPSPVPVPSASSSAAASSAAVQPPSSSQSPANQQSTLPISRTATGAIPAPSESSATPSLTTKVEVVTATRSDGSKETMTSTTVSTSTPGLNSDNGEATGMTPKTRNTVIGVVVGVGGAIVLGTLALVAWRIWGRKKYNEEHDVLMDYDMSASGPEKSERGNSVGGRTPFQSTLENYHQPGHVNPSSNF</sequence>
<accession>A0A168ETN6</accession>
<reference evidence="5 6" key="1">
    <citation type="journal article" date="2016" name="Genome Biol. Evol.">
        <title>Divergent and convergent evolution of fungal pathogenicity.</title>
        <authorList>
            <person name="Shang Y."/>
            <person name="Xiao G."/>
            <person name="Zheng P."/>
            <person name="Cen K."/>
            <person name="Zhan S."/>
            <person name="Wang C."/>
        </authorList>
    </citation>
    <scope>NUCLEOTIDE SEQUENCE [LARGE SCALE GENOMIC DNA]</scope>
    <source>
        <strain evidence="5 6">RCEF 2490</strain>
    </source>
</reference>
<feature type="domain" description="Mid2" evidence="4">
    <location>
        <begin position="173"/>
        <end position="240"/>
    </location>
</feature>
<evidence type="ECO:0000313" key="5">
    <source>
        <dbReference type="EMBL" id="KZZ99135.1"/>
    </source>
</evidence>
<evidence type="ECO:0000313" key="6">
    <source>
        <dbReference type="Proteomes" id="UP000078544"/>
    </source>
</evidence>
<feature type="compositionally biased region" description="Low complexity" evidence="1">
    <location>
        <begin position="190"/>
        <end position="200"/>
    </location>
</feature>
<dbReference type="STRING" id="1081109.A0A168ETN6"/>